<dbReference type="AlphaFoldDB" id="A0A5M6DKB9"/>
<proteinExistence type="predicted"/>
<feature type="compositionally biased region" description="Basic and acidic residues" evidence="1">
    <location>
        <begin position="52"/>
        <end position="73"/>
    </location>
</feature>
<reference evidence="2 3" key="1">
    <citation type="submission" date="2019-09" db="EMBL/GenBank/DDBJ databases">
        <title>Genome sequence and assembly of Adhaeribacter sp.</title>
        <authorList>
            <person name="Chhetri G."/>
        </authorList>
    </citation>
    <scope>NUCLEOTIDE SEQUENCE [LARGE SCALE GENOMIC DNA]</scope>
    <source>
        <strain evidence="2 3">DK36</strain>
    </source>
</reference>
<evidence type="ECO:0000313" key="2">
    <source>
        <dbReference type="EMBL" id="KAA5545765.1"/>
    </source>
</evidence>
<feature type="compositionally biased region" description="Polar residues" evidence="1">
    <location>
        <begin position="29"/>
        <end position="42"/>
    </location>
</feature>
<dbReference type="EMBL" id="VWSF01000008">
    <property type="protein sequence ID" value="KAA5545765.1"/>
    <property type="molecule type" value="Genomic_DNA"/>
</dbReference>
<keyword evidence="3" id="KW-1185">Reference proteome</keyword>
<gene>
    <name evidence="2" type="ORF">F0145_12600</name>
</gene>
<accession>A0A5M6DKB9</accession>
<organism evidence="2 3">
    <name type="scientific">Adhaeribacter rhizoryzae</name>
    <dbReference type="NCBI Taxonomy" id="2607907"/>
    <lineage>
        <taxon>Bacteria</taxon>
        <taxon>Pseudomonadati</taxon>
        <taxon>Bacteroidota</taxon>
        <taxon>Cytophagia</taxon>
        <taxon>Cytophagales</taxon>
        <taxon>Hymenobacteraceae</taxon>
        <taxon>Adhaeribacter</taxon>
    </lineage>
</organism>
<dbReference type="Proteomes" id="UP000323426">
    <property type="component" value="Unassembled WGS sequence"/>
</dbReference>
<name>A0A5M6DKB9_9BACT</name>
<evidence type="ECO:0000313" key="3">
    <source>
        <dbReference type="Proteomes" id="UP000323426"/>
    </source>
</evidence>
<sequence length="73" mass="7791">MQAENEENNPAQNITTEGAKVTEGEENKANQGSNNPTESANAEGSEVPPQSDTKKEDMTSYNEHPDQEKVGGG</sequence>
<protein>
    <submittedName>
        <fullName evidence="2">Uncharacterized protein</fullName>
    </submittedName>
</protein>
<comment type="caution">
    <text evidence="2">The sequence shown here is derived from an EMBL/GenBank/DDBJ whole genome shotgun (WGS) entry which is preliminary data.</text>
</comment>
<evidence type="ECO:0000256" key="1">
    <source>
        <dbReference type="SAM" id="MobiDB-lite"/>
    </source>
</evidence>
<dbReference type="RefSeq" id="WP_150088767.1">
    <property type="nucleotide sequence ID" value="NZ_VWSF01000008.1"/>
</dbReference>
<feature type="region of interest" description="Disordered" evidence="1">
    <location>
        <begin position="1"/>
        <end position="73"/>
    </location>
</feature>